<dbReference type="PANTHER" id="PTHR44090">
    <property type="entry name" value="WD REPEAT-CONTAINING PROTEIN 61"/>
    <property type="match status" value="1"/>
</dbReference>
<dbReference type="Pfam" id="PF00400">
    <property type="entry name" value="WD40"/>
    <property type="match status" value="2"/>
</dbReference>
<organism evidence="4">
    <name type="scientific">Chrysotila carterae</name>
    <name type="common">Marine alga</name>
    <name type="synonym">Syracosphaera carterae</name>
    <dbReference type="NCBI Taxonomy" id="13221"/>
    <lineage>
        <taxon>Eukaryota</taxon>
        <taxon>Haptista</taxon>
        <taxon>Haptophyta</taxon>
        <taxon>Prymnesiophyceae</taxon>
        <taxon>Isochrysidales</taxon>
        <taxon>Isochrysidaceae</taxon>
        <taxon>Chrysotila</taxon>
    </lineage>
</organism>
<keyword evidence="1 3" id="KW-0853">WD repeat</keyword>
<evidence type="ECO:0000313" key="4">
    <source>
        <dbReference type="EMBL" id="CAE0767766.1"/>
    </source>
</evidence>
<feature type="repeat" description="WD" evidence="3">
    <location>
        <begin position="68"/>
        <end position="103"/>
    </location>
</feature>
<protein>
    <submittedName>
        <fullName evidence="4">Uncharacterized protein</fullName>
    </submittedName>
</protein>
<dbReference type="InterPro" id="IPR036322">
    <property type="entry name" value="WD40_repeat_dom_sf"/>
</dbReference>
<dbReference type="AlphaFoldDB" id="A0A7S4F1T0"/>
<evidence type="ECO:0000256" key="3">
    <source>
        <dbReference type="PROSITE-ProRule" id="PRU00221"/>
    </source>
</evidence>
<evidence type="ECO:0000256" key="1">
    <source>
        <dbReference type="ARBA" id="ARBA00022574"/>
    </source>
</evidence>
<feature type="repeat" description="WD" evidence="3">
    <location>
        <begin position="1"/>
        <end position="24"/>
    </location>
</feature>
<dbReference type="PROSITE" id="PS50294">
    <property type="entry name" value="WD_REPEATS_REGION"/>
    <property type="match status" value="2"/>
</dbReference>
<feature type="repeat" description="WD" evidence="3">
    <location>
        <begin position="25"/>
        <end position="66"/>
    </location>
</feature>
<dbReference type="InterPro" id="IPR001680">
    <property type="entry name" value="WD40_rpt"/>
</dbReference>
<name>A0A7S4F1T0_CHRCT</name>
<dbReference type="InterPro" id="IPR015943">
    <property type="entry name" value="WD40/YVTN_repeat-like_dom_sf"/>
</dbReference>
<reference evidence="4" key="1">
    <citation type="submission" date="2021-01" db="EMBL/GenBank/DDBJ databases">
        <authorList>
            <person name="Corre E."/>
            <person name="Pelletier E."/>
            <person name="Niang G."/>
            <person name="Scheremetjew M."/>
            <person name="Finn R."/>
            <person name="Kale V."/>
            <person name="Holt S."/>
            <person name="Cochrane G."/>
            <person name="Meng A."/>
            <person name="Brown T."/>
            <person name="Cohen L."/>
        </authorList>
    </citation>
    <scope>NUCLEOTIDE SEQUENCE</scope>
    <source>
        <strain evidence="4">CCMP645</strain>
    </source>
</reference>
<sequence>MLVTGSEDGLVNLYDLHSHTQAGSLDGHSAWVLGCAFAPGDTHFASCGADQTVRTWDIATRKSIQNFDSVHTEQVWGVAFDPRGGRFCSVSDDKTLRLFEAAA</sequence>
<dbReference type="PROSITE" id="PS50082">
    <property type="entry name" value="WD_REPEATS_2"/>
    <property type="match status" value="3"/>
</dbReference>
<accession>A0A7S4F1T0</accession>
<dbReference type="PANTHER" id="PTHR44090:SF1">
    <property type="entry name" value="SUPERKILLER COMPLEX PROTEIN 8"/>
    <property type="match status" value="1"/>
</dbReference>
<evidence type="ECO:0000256" key="2">
    <source>
        <dbReference type="ARBA" id="ARBA00022737"/>
    </source>
</evidence>
<dbReference type="Gene3D" id="2.130.10.10">
    <property type="entry name" value="YVTN repeat-like/Quinoprotein amine dehydrogenase"/>
    <property type="match status" value="1"/>
</dbReference>
<dbReference type="InterPro" id="IPR051510">
    <property type="entry name" value="SKI8"/>
</dbReference>
<proteinExistence type="predicted"/>
<gene>
    <name evidence="4" type="ORF">PCAR00345_LOCUS20378</name>
</gene>
<dbReference type="SMART" id="SM00320">
    <property type="entry name" value="WD40"/>
    <property type="match status" value="2"/>
</dbReference>
<dbReference type="SUPFAM" id="SSF50978">
    <property type="entry name" value="WD40 repeat-like"/>
    <property type="match status" value="1"/>
</dbReference>
<dbReference type="GO" id="GO:0016593">
    <property type="term" value="C:Cdc73/Paf1 complex"/>
    <property type="evidence" value="ECO:0007669"/>
    <property type="project" value="TreeGrafter"/>
</dbReference>
<keyword evidence="2" id="KW-0677">Repeat</keyword>
<dbReference type="EMBL" id="HBIZ01031980">
    <property type="protein sequence ID" value="CAE0767766.1"/>
    <property type="molecule type" value="Transcribed_RNA"/>
</dbReference>